<dbReference type="SMART" id="SM00354">
    <property type="entry name" value="HTH_LACI"/>
    <property type="match status" value="1"/>
</dbReference>
<dbReference type="RefSeq" id="WP_184964635.1">
    <property type="nucleotide sequence ID" value="NZ_JACHIN010000006.1"/>
</dbReference>
<name>A0A7W8A418_9ACTN</name>
<dbReference type="Gene3D" id="1.10.260.40">
    <property type="entry name" value="lambda repressor-like DNA-binding domains"/>
    <property type="match status" value="1"/>
</dbReference>
<keyword evidence="1" id="KW-0805">Transcription regulation</keyword>
<reference evidence="5 6" key="1">
    <citation type="submission" date="2020-08" db="EMBL/GenBank/DDBJ databases">
        <title>Genomic Encyclopedia of Type Strains, Phase IV (KMG-IV): sequencing the most valuable type-strain genomes for metagenomic binning, comparative biology and taxonomic classification.</title>
        <authorList>
            <person name="Goeker M."/>
        </authorList>
    </citation>
    <scope>NUCLEOTIDE SEQUENCE [LARGE SCALE GENOMIC DNA]</scope>
    <source>
        <strain evidence="5 6">DSM 45385</strain>
    </source>
</reference>
<dbReference type="PANTHER" id="PTHR30146">
    <property type="entry name" value="LACI-RELATED TRANSCRIPTIONAL REPRESSOR"/>
    <property type="match status" value="1"/>
</dbReference>
<dbReference type="InterPro" id="IPR046335">
    <property type="entry name" value="LacI/GalR-like_sensor"/>
</dbReference>
<evidence type="ECO:0000256" key="3">
    <source>
        <dbReference type="ARBA" id="ARBA00023163"/>
    </source>
</evidence>
<dbReference type="PROSITE" id="PS00356">
    <property type="entry name" value="HTH_LACI_1"/>
    <property type="match status" value="1"/>
</dbReference>
<dbReference type="InterPro" id="IPR010982">
    <property type="entry name" value="Lambda_DNA-bd_dom_sf"/>
</dbReference>
<gene>
    <name evidence="5" type="ORF">HNR40_004678</name>
</gene>
<evidence type="ECO:0000313" key="5">
    <source>
        <dbReference type="EMBL" id="MBB5079192.1"/>
    </source>
</evidence>
<evidence type="ECO:0000256" key="1">
    <source>
        <dbReference type="ARBA" id="ARBA00023015"/>
    </source>
</evidence>
<dbReference type="AlphaFoldDB" id="A0A7W8A418"/>
<dbReference type="GO" id="GO:0003700">
    <property type="term" value="F:DNA-binding transcription factor activity"/>
    <property type="evidence" value="ECO:0007669"/>
    <property type="project" value="TreeGrafter"/>
</dbReference>
<dbReference type="InterPro" id="IPR000843">
    <property type="entry name" value="HTH_LacI"/>
</dbReference>
<dbReference type="SUPFAM" id="SSF47413">
    <property type="entry name" value="lambda repressor-like DNA-binding domains"/>
    <property type="match status" value="1"/>
</dbReference>
<dbReference type="CDD" id="cd01392">
    <property type="entry name" value="HTH_LacI"/>
    <property type="match status" value="1"/>
</dbReference>
<dbReference type="Proteomes" id="UP000568380">
    <property type="component" value="Unassembled WGS sequence"/>
</dbReference>
<sequence>MSSEGRPVRLQDVADHAGVSLATASRMLSDSDYKGRAALRDKVIASAAELGYRPNLHARALASSTSTSVGLVVHDVRDAYFAMIAGGVIKAAEAHRLLVTMVCTYRDPRQELNYVSLLSTQRPRAIILAGSSFIDRAHTAAMTAQLSAYQADGGAVVSVTRGRRIGHLVEVGNVEATRRLAHLLADLGHTSFGVISGPARLIAVRDRMRGFRLGLQDRGIELAADAIVHADMSRDGGARAARRLLDRPDRPTCLWGVADVVAVGAMAWARSNGLRIPEDVSVAGFGGTPLASDAVPALTTVELPLERIGRTALDLALLPLDEPRHTVEIGGTVLMRDSTAPVVKGS</sequence>
<dbReference type="InterPro" id="IPR028082">
    <property type="entry name" value="Peripla_BP_I"/>
</dbReference>
<keyword evidence="6" id="KW-1185">Reference proteome</keyword>
<evidence type="ECO:0000313" key="6">
    <source>
        <dbReference type="Proteomes" id="UP000568380"/>
    </source>
</evidence>
<dbReference type="PANTHER" id="PTHR30146:SF153">
    <property type="entry name" value="LACTOSE OPERON REPRESSOR"/>
    <property type="match status" value="1"/>
</dbReference>
<accession>A0A7W8A418</accession>
<dbReference type="Pfam" id="PF00356">
    <property type="entry name" value="LacI"/>
    <property type="match status" value="1"/>
</dbReference>
<evidence type="ECO:0000259" key="4">
    <source>
        <dbReference type="PROSITE" id="PS50932"/>
    </source>
</evidence>
<dbReference type="SUPFAM" id="SSF53822">
    <property type="entry name" value="Periplasmic binding protein-like I"/>
    <property type="match status" value="1"/>
</dbReference>
<dbReference type="EMBL" id="JACHIN010000006">
    <property type="protein sequence ID" value="MBB5079192.1"/>
    <property type="molecule type" value="Genomic_DNA"/>
</dbReference>
<comment type="caution">
    <text evidence="5">The sequence shown here is derived from an EMBL/GenBank/DDBJ whole genome shotgun (WGS) entry which is preliminary data.</text>
</comment>
<dbReference type="Pfam" id="PF13377">
    <property type="entry name" value="Peripla_BP_3"/>
    <property type="match status" value="1"/>
</dbReference>
<dbReference type="Gene3D" id="3.40.50.2300">
    <property type="match status" value="2"/>
</dbReference>
<organism evidence="5 6">
    <name type="scientific">Nonomuraea endophytica</name>
    <dbReference type="NCBI Taxonomy" id="714136"/>
    <lineage>
        <taxon>Bacteria</taxon>
        <taxon>Bacillati</taxon>
        <taxon>Actinomycetota</taxon>
        <taxon>Actinomycetes</taxon>
        <taxon>Streptosporangiales</taxon>
        <taxon>Streptosporangiaceae</taxon>
        <taxon>Nonomuraea</taxon>
    </lineage>
</organism>
<proteinExistence type="predicted"/>
<keyword evidence="2" id="KW-0238">DNA-binding</keyword>
<dbReference type="PROSITE" id="PS50932">
    <property type="entry name" value="HTH_LACI_2"/>
    <property type="match status" value="1"/>
</dbReference>
<evidence type="ECO:0000256" key="2">
    <source>
        <dbReference type="ARBA" id="ARBA00023125"/>
    </source>
</evidence>
<keyword evidence="3" id="KW-0804">Transcription</keyword>
<dbReference type="GO" id="GO:0000976">
    <property type="term" value="F:transcription cis-regulatory region binding"/>
    <property type="evidence" value="ECO:0007669"/>
    <property type="project" value="TreeGrafter"/>
</dbReference>
<feature type="domain" description="HTH lacI-type" evidence="4">
    <location>
        <begin position="8"/>
        <end position="63"/>
    </location>
</feature>
<protein>
    <submittedName>
        <fullName evidence="5">LacI family transcriptional regulator</fullName>
    </submittedName>
</protein>
<dbReference type="CDD" id="cd06267">
    <property type="entry name" value="PBP1_LacI_sugar_binding-like"/>
    <property type="match status" value="1"/>
</dbReference>